<reference evidence="4 5" key="1">
    <citation type="journal article" date="2015" name="Genome Announc.">
        <title>Complete Genome Sequences of Two Helicobacter pylori Strains from a Canadian Arctic Aboriginal Community.</title>
        <authorList>
            <person name="Kersulyte D."/>
            <person name="Bertoli M.T."/>
            <person name="Tamma S."/>
            <person name="Keelan M."/>
            <person name="Munday R."/>
            <person name="Geary J."/>
            <person name="Veldhuyzen van Zanten S."/>
            <person name="Goodman K.J."/>
            <person name="Berg D.E."/>
        </authorList>
    </citation>
    <scope>NUCLEOTIDE SEQUENCE [LARGE SCALE GENOMIC DNA]</scope>
    <source>
        <strain evidence="4">Aklavik86</strain>
    </source>
</reference>
<dbReference type="AlphaFoldDB" id="K7Y388"/>
<protein>
    <submittedName>
        <fullName evidence="4">Outer membrane protein HopZ</fullName>
    </submittedName>
</protein>
<feature type="compositionally biased region" description="Polar residues" evidence="1">
    <location>
        <begin position="136"/>
        <end position="154"/>
    </location>
</feature>
<dbReference type="Pfam" id="PF01856">
    <property type="entry name" value="HP_OMP"/>
    <property type="match status" value="1"/>
</dbReference>
<feature type="region of interest" description="Disordered" evidence="1">
    <location>
        <begin position="208"/>
        <end position="238"/>
    </location>
</feature>
<evidence type="ECO:0000259" key="3">
    <source>
        <dbReference type="Pfam" id="PF18304"/>
    </source>
</evidence>
<dbReference type="Pfam" id="PF18304">
    <property type="entry name" value="SabA_adhesion"/>
    <property type="match status" value="1"/>
</dbReference>
<feature type="domain" description="SabA N-terminal extracellular adhesion" evidence="3">
    <location>
        <begin position="48"/>
        <end position="330"/>
    </location>
</feature>
<dbReference type="EMBL" id="CP003476">
    <property type="protein sequence ID" value="AFX90169.1"/>
    <property type="molecule type" value="Genomic_DNA"/>
</dbReference>
<dbReference type="PATRIC" id="fig|1055532.3.peg.1223"/>
<evidence type="ECO:0000256" key="2">
    <source>
        <dbReference type="SAM" id="SignalP"/>
    </source>
</evidence>
<accession>K7Y388</accession>
<gene>
    <name evidence="4" type="ORF">HPAKL86_05900</name>
</gene>
<feature type="compositionally biased region" description="Low complexity" evidence="1">
    <location>
        <begin position="208"/>
        <end position="223"/>
    </location>
</feature>
<dbReference type="Proteomes" id="UP000010078">
    <property type="component" value="Chromosome"/>
</dbReference>
<evidence type="ECO:0000313" key="5">
    <source>
        <dbReference type="Proteomes" id="UP000010078"/>
    </source>
</evidence>
<feature type="chain" id="PRO_5003913288" evidence="2">
    <location>
        <begin position="22"/>
        <end position="691"/>
    </location>
</feature>
<feature type="region of interest" description="Disordered" evidence="1">
    <location>
        <begin position="136"/>
        <end position="162"/>
    </location>
</feature>
<name>K7Y388_HELPX</name>
<evidence type="ECO:0000256" key="1">
    <source>
        <dbReference type="SAM" id="MobiDB-lite"/>
    </source>
</evidence>
<keyword evidence="2" id="KW-0732">Signal</keyword>
<feature type="signal peptide" evidence="2">
    <location>
        <begin position="1"/>
        <end position="21"/>
    </location>
</feature>
<dbReference type="InterPro" id="IPR040838">
    <property type="entry name" value="SabA_N_adhesion"/>
</dbReference>
<dbReference type="InterPro" id="IPR002718">
    <property type="entry name" value="OMP_Helicobacter"/>
</dbReference>
<proteinExistence type="predicted"/>
<evidence type="ECO:0000313" key="4">
    <source>
        <dbReference type="EMBL" id="AFX90169.1"/>
    </source>
</evidence>
<sequence length="691" mass="75065">MKKMKKTILLSLTLAASLLHAEDNGFFVSAGYQIGEASQKVKNTGDLKRLSDTYENLNSLLNTYKALTSAVTTANSSAAINNAINSLNASARGLVEKGGSPAYQATLLVLKATVGLWNSIGYAVVCGGYTGSSPTPHQSETFDNQPGKSSTTKECGNGVGSLRAEKNNSLSIEQFKQINRAYQILQKVLNEAGGVPALNENGTDVTVSVKSTTKSTSGSTTSGGQSGSSGSGNSETISSKNDAQTLLTQAQTIINTLQNNCPQLTSTSTTNPNEAAPSWQTGQIQNSCTLFGKQFSAINDMINNAKEIVNQSKNINTTPQTPADFNIYRDYNKPESTKFAQTMLASARAQAEILSLANQVANHFNTVSSSVLGKYIGECAGSPGSVTSTTWGRGCAGVSETLNALKSNNASFDQQVEQIKQTRLLANTIVDFKGTINTLRDTYATISKTAQNTLKESFLKNLVSTSENKNYPVGLQTQYHLNQNSYNQFLDATKQLDSNPFRNVGMISSQANNGTMNGVGFQIGYKQFFGENRRWGLRYYGFFDYNHTYIKSNFFNSTSDVFTYGVGSDLLVNFINEKDTNFLGKNNRLSMGVFGGIALGGTSWINSEYVNLATINNVYNAKVSVANFQFLINLGLRMNLAKEKKDNHAIQHGIELGVKIPTINTKYYSFMGATLEYRRLYSVYLNYVFAY</sequence>
<dbReference type="HOGENOM" id="CLU_026212_8_1_7"/>
<organism evidence="4 5">
    <name type="scientific">Helicobacter pylori Aklavik86</name>
    <dbReference type="NCBI Taxonomy" id="1055532"/>
    <lineage>
        <taxon>Bacteria</taxon>
        <taxon>Pseudomonadati</taxon>
        <taxon>Campylobacterota</taxon>
        <taxon>Epsilonproteobacteria</taxon>
        <taxon>Campylobacterales</taxon>
        <taxon>Helicobacteraceae</taxon>
        <taxon>Helicobacter</taxon>
    </lineage>
</organism>
<dbReference type="KEGG" id="hpyk:HPAKL86_05900"/>
<dbReference type="PRINTS" id="PR01776">
    <property type="entry name" value="HPOMPFAMILY"/>
</dbReference>
<dbReference type="RefSeq" id="WP_015087494.1">
    <property type="nucleotide sequence ID" value="NC_019563.1"/>
</dbReference>